<gene>
    <name evidence="3" type="ORF">Q2T77_14570</name>
</gene>
<name>A0ABT8S3L7_9BURK</name>
<protein>
    <submittedName>
        <fullName evidence="3">MBL fold metallo-hydrolase</fullName>
    </submittedName>
</protein>
<dbReference type="Gene3D" id="3.40.250.10">
    <property type="entry name" value="Rhodanese-like domain"/>
    <property type="match status" value="1"/>
</dbReference>
<keyword evidence="1" id="KW-0479">Metal-binding</keyword>
<dbReference type="PANTHER" id="PTHR43084:SF1">
    <property type="entry name" value="PERSULFIDE DIOXYGENASE ETHE1, MITOCHONDRIAL"/>
    <property type="match status" value="1"/>
</dbReference>
<dbReference type="SUPFAM" id="SSF56281">
    <property type="entry name" value="Metallo-hydrolase/oxidoreductase"/>
    <property type="match status" value="1"/>
</dbReference>
<dbReference type="EMBL" id="JAUKVY010000009">
    <property type="protein sequence ID" value="MDO1533517.1"/>
    <property type="molecule type" value="Genomic_DNA"/>
</dbReference>
<dbReference type="InterPro" id="IPR001279">
    <property type="entry name" value="Metallo-B-lactamas"/>
</dbReference>
<proteinExistence type="predicted"/>
<dbReference type="PROSITE" id="PS50206">
    <property type="entry name" value="RHODANESE_3"/>
    <property type="match status" value="1"/>
</dbReference>
<dbReference type="Pfam" id="PF00753">
    <property type="entry name" value="Lactamase_B"/>
    <property type="match status" value="1"/>
</dbReference>
<dbReference type="InterPro" id="IPR044528">
    <property type="entry name" value="POD-like_MBL-fold"/>
</dbReference>
<evidence type="ECO:0000259" key="2">
    <source>
        <dbReference type="PROSITE" id="PS50206"/>
    </source>
</evidence>
<dbReference type="PANTHER" id="PTHR43084">
    <property type="entry name" value="PERSULFIDE DIOXYGENASE ETHE1"/>
    <property type="match status" value="1"/>
</dbReference>
<reference evidence="3" key="1">
    <citation type="submission" date="2023-06" db="EMBL/GenBank/DDBJ databases">
        <authorList>
            <person name="Jiang Y."/>
            <person name="Liu Q."/>
        </authorList>
    </citation>
    <scope>NUCLEOTIDE SEQUENCE</scope>
    <source>
        <strain evidence="3">CGMCC 1.12090</strain>
    </source>
</reference>
<dbReference type="PROSITE" id="PS00380">
    <property type="entry name" value="RHODANESE_1"/>
    <property type="match status" value="1"/>
</dbReference>
<dbReference type="SMART" id="SM00450">
    <property type="entry name" value="RHOD"/>
    <property type="match status" value="1"/>
</dbReference>
<dbReference type="RefSeq" id="WP_301810215.1">
    <property type="nucleotide sequence ID" value="NZ_JAUJZH010000009.1"/>
</dbReference>
<dbReference type="Gene3D" id="3.60.15.10">
    <property type="entry name" value="Ribonuclease Z/Hydroxyacylglutathione hydrolase-like"/>
    <property type="match status" value="1"/>
</dbReference>
<evidence type="ECO:0000313" key="3">
    <source>
        <dbReference type="EMBL" id="MDO1533517.1"/>
    </source>
</evidence>
<evidence type="ECO:0000313" key="4">
    <source>
        <dbReference type="Proteomes" id="UP001169027"/>
    </source>
</evidence>
<evidence type="ECO:0000256" key="1">
    <source>
        <dbReference type="ARBA" id="ARBA00022723"/>
    </source>
</evidence>
<dbReference type="InterPro" id="IPR036873">
    <property type="entry name" value="Rhodanese-like_dom_sf"/>
</dbReference>
<dbReference type="Proteomes" id="UP001169027">
    <property type="component" value="Unassembled WGS sequence"/>
</dbReference>
<dbReference type="Pfam" id="PF00581">
    <property type="entry name" value="Rhodanese"/>
    <property type="match status" value="1"/>
</dbReference>
<dbReference type="InterPro" id="IPR036866">
    <property type="entry name" value="RibonucZ/Hydroxyglut_hydro"/>
</dbReference>
<feature type="domain" description="Rhodanese" evidence="2">
    <location>
        <begin position="252"/>
        <end position="342"/>
    </location>
</feature>
<keyword evidence="4" id="KW-1185">Reference proteome</keyword>
<sequence>MIFEQVATGGCQSYLVGCDETRAAVLIDPALSQIDHYVALAAQNGVRIRYLIDTHTHADHFSATKELARQLGVPVVMQRASPAPFVDMRLGDGEMIVVGQMRLQVLHTPGHTADSMCIQVDDRLFTGDTLLIGGTGRTDLPSGDPEALYDSLFNRVLHLDPALKVYPAHDYKGRSHSTIGEELVSNPRLQKRERAAFVEMMRSLNLTMPTHITEALRTNMSGGKTVARLLAEATSSVPFMSLVELKGRVEAVEDDLIVLDVRERDAFEAGHIPGARLLPRGQLELRVNQELPDPTRRILTCCELGYISTLAAATLREMGFLHAVALDGGMKAWREAGYPLEPTANAGAPGHTSAASR</sequence>
<dbReference type="InterPro" id="IPR001763">
    <property type="entry name" value="Rhodanese-like_dom"/>
</dbReference>
<dbReference type="CDD" id="cd07724">
    <property type="entry name" value="POD-like_MBL-fold"/>
    <property type="match status" value="1"/>
</dbReference>
<comment type="caution">
    <text evidence="3">The sequence shown here is derived from an EMBL/GenBank/DDBJ whole genome shotgun (WGS) entry which is preliminary data.</text>
</comment>
<dbReference type="InterPro" id="IPR051682">
    <property type="entry name" value="Mito_Persulfide_Diox"/>
</dbReference>
<accession>A0ABT8S3L7</accession>
<dbReference type="InterPro" id="IPR001307">
    <property type="entry name" value="Thiosulphate_STrfase_CS"/>
</dbReference>
<dbReference type="SUPFAM" id="SSF52821">
    <property type="entry name" value="Rhodanese/Cell cycle control phosphatase"/>
    <property type="match status" value="1"/>
</dbReference>
<dbReference type="CDD" id="cd00158">
    <property type="entry name" value="RHOD"/>
    <property type="match status" value="1"/>
</dbReference>
<organism evidence="3 4">
    <name type="scientific">Variovorax ginsengisoli</name>
    <dbReference type="NCBI Taxonomy" id="363844"/>
    <lineage>
        <taxon>Bacteria</taxon>
        <taxon>Pseudomonadati</taxon>
        <taxon>Pseudomonadota</taxon>
        <taxon>Betaproteobacteria</taxon>
        <taxon>Burkholderiales</taxon>
        <taxon>Comamonadaceae</taxon>
        <taxon>Variovorax</taxon>
    </lineage>
</organism>
<dbReference type="SMART" id="SM00849">
    <property type="entry name" value="Lactamase_B"/>
    <property type="match status" value="1"/>
</dbReference>